<keyword evidence="1" id="KW-0472">Membrane</keyword>
<feature type="signal peptide" evidence="2">
    <location>
        <begin position="1"/>
        <end position="30"/>
    </location>
</feature>
<dbReference type="EMBL" id="FOJG01000001">
    <property type="protein sequence ID" value="SEW34487.1"/>
    <property type="molecule type" value="Genomic_DNA"/>
</dbReference>
<evidence type="ECO:0000256" key="1">
    <source>
        <dbReference type="SAM" id="Phobius"/>
    </source>
</evidence>
<evidence type="ECO:0000259" key="3">
    <source>
        <dbReference type="Pfam" id="PF18935"/>
    </source>
</evidence>
<feature type="transmembrane region" description="Helical" evidence="1">
    <location>
        <begin position="101"/>
        <end position="119"/>
    </location>
</feature>
<accession>A0A1I0R3G5</accession>
<evidence type="ECO:0000313" key="4">
    <source>
        <dbReference type="EMBL" id="SEW34487.1"/>
    </source>
</evidence>
<dbReference type="STRING" id="29529.SAMN04488122_2113"/>
<sequence>MANKAQYIFHSLRYIFLFLTAAAVAIPAHAQQDTLRPVAKTMDTIIRPTPAPGTDTVKAANSALFTDSAYVPDSKLPHSPRKAALYSAVVPGLGQAYNKEYWKIPLAYAAIGTCTYFFIDNMKTYKMYRDAYRLRVDGNPDTKDTNPKTAPFDDEAIKGARDQFRQYVDYSVLFFVLAYGINIIDATVFAHLRNFDMSDDLSMRVSPTIINNRTLGLSLNISIGGKKAKSNRYFAGR</sequence>
<feature type="transmembrane region" description="Helical" evidence="1">
    <location>
        <begin position="167"/>
        <end position="192"/>
    </location>
</feature>
<feature type="domain" description="DUF5683" evidence="3">
    <location>
        <begin position="77"/>
        <end position="221"/>
    </location>
</feature>
<keyword evidence="5" id="KW-1185">Reference proteome</keyword>
<feature type="chain" id="PRO_5011492263" description="DUF5683 domain-containing protein" evidence="2">
    <location>
        <begin position="31"/>
        <end position="237"/>
    </location>
</feature>
<keyword evidence="2" id="KW-0732">Signal</keyword>
<evidence type="ECO:0000313" key="5">
    <source>
        <dbReference type="Proteomes" id="UP000199310"/>
    </source>
</evidence>
<dbReference type="Proteomes" id="UP000199310">
    <property type="component" value="Unassembled WGS sequence"/>
</dbReference>
<name>A0A1I0R3G5_9BACT</name>
<gene>
    <name evidence="4" type="ORF">SAMN04488122_2113</name>
</gene>
<dbReference type="AlphaFoldDB" id="A0A1I0R3G5"/>
<protein>
    <recommendedName>
        <fullName evidence="3">DUF5683 domain-containing protein</fullName>
    </recommendedName>
</protein>
<evidence type="ECO:0000256" key="2">
    <source>
        <dbReference type="SAM" id="SignalP"/>
    </source>
</evidence>
<dbReference type="InterPro" id="IPR043738">
    <property type="entry name" value="DUF5683"/>
</dbReference>
<proteinExistence type="predicted"/>
<keyword evidence="1" id="KW-1133">Transmembrane helix</keyword>
<dbReference type="Pfam" id="PF18935">
    <property type="entry name" value="DUF5683"/>
    <property type="match status" value="1"/>
</dbReference>
<keyword evidence="1" id="KW-0812">Transmembrane</keyword>
<organism evidence="4 5">
    <name type="scientific">Chitinophaga arvensicola</name>
    <dbReference type="NCBI Taxonomy" id="29529"/>
    <lineage>
        <taxon>Bacteria</taxon>
        <taxon>Pseudomonadati</taxon>
        <taxon>Bacteroidota</taxon>
        <taxon>Chitinophagia</taxon>
        <taxon>Chitinophagales</taxon>
        <taxon>Chitinophagaceae</taxon>
        <taxon>Chitinophaga</taxon>
    </lineage>
</organism>
<reference evidence="5" key="1">
    <citation type="submission" date="2016-10" db="EMBL/GenBank/DDBJ databases">
        <authorList>
            <person name="Varghese N."/>
            <person name="Submissions S."/>
        </authorList>
    </citation>
    <scope>NUCLEOTIDE SEQUENCE [LARGE SCALE GENOMIC DNA]</scope>
    <source>
        <strain evidence="5">DSM 3695</strain>
    </source>
</reference>